<dbReference type="EMBL" id="CP130613">
    <property type="protein sequence ID" value="WKW16176.1"/>
    <property type="molecule type" value="Genomic_DNA"/>
</dbReference>
<dbReference type="FunFam" id="3.40.50.720:FF:000084">
    <property type="entry name" value="Short-chain dehydrogenase reductase"/>
    <property type="match status" value="1"/>
</dbReference>
<evidence type="ECO:0000313" key="6">
    <source>
        <dbReference type="Proteomes" id="UP001229955"/>
    </source>
</evidence>
<name>A0AA49K234_9BACT</name>
<dbReference type="PIRSF" id="PIRSF000126">
    <property type="entry name" value="11-beta-HSD1"/>
    <property type="match status" value="1"/>
</dbReference>
<dbReference type="PANTHER" id="PTHR42879">
    <property type="entry name" value="3-OXOACYL-(ACYL-CARRIER-PROTEIN) REDUCTASE"/>
    <property type="match status" value="1"/>
</dbReference>
<dbReference type="GO" id="GO:0032787">
    <property type="term" value="P:monocarboxylic acid metabolic process"/>
    <property type="evidence" value="ECO:0007669"/>
    <property type="project" value="UniProtKB-ARBA"/>
</dbReference>
<dbReference type="InterPro" id="IPR020904">
    <property type="entry name" value="Sc_DH/Rdtase_CS"/>
</dbReference>
<dbReference type="Pfam" id="PF00106">
    <property type="entry name" value="adh_short"/>
    <property type="match status" value="1"/>
</dbReference>
<evidence type="ECO:0000259" key="3">
    <source>
        <dbReference type="SMART" id="SM00822"/>
    </source>
</evidence>
<keyword evidence="6" id="KW-1185">Reference proteome</keyword>
<dbReference type="RefSeq" id="WP_367886129.1">
    <property type="nucleotide sequence ID" value="NZ_CP130612.1"/>
</dbReference>
<dbReference type="PROSITE" id="PS00061">
    <property type="entry name" value="ADH_SHORT"/>
    <property type="match status" value="1"/>
</dbReference>
<dbReference type="InterPro" id="IPR057326">
    <property type="entry name" value="KR_dom"/>
</dbReference>
<evidence type="ECO:0000256" key="2">
    <source>
        <dbReference type="RuleBase" id="RU000363"/>
    </source>
</evidence>
<dbReference type="PRINTS" id="PR00080">
    <property type="entry name" value="SDRFAMILY"/>
</dbReference>
<dbReference type="Proteomes" id="UP001229955">
    <property type="component" value="Chromosome"/>
</dbReference>
<organism evidence="5 6">
    <name type="scientific">Pseudogemmatithrix spongiicola</name>
    <dbReference type="NCBI Taxonomy" id="3062599"/>
    <lineage>
        <taxon>Bacteria</taxon>
        <taxon>Pseudomonadati</taxon>
        <taxon>Gemmatimonadota</taxon>
        <taxon>Gemmatimonadia</taxon>
        <taxon>Gemmatimonadales</taxon>
        <taxon>Gemmatimonadaceae</taxon>
        <taxon>Pseudogemmatithrix</taxon>
    </lineage>
</organism>
<evidence type="ECO:0000313" key="4">
    <source>
        <dbReference type="EMBL" id="WKW13269.1"/>
    </source>
</evidence>
<dbReference type="SUPFAM" id="SSF51735">
    <property type="entry name" value="NAD(P)-binding Rossmann-fold domains"/>
    <property type="match status" value="1"/>
</dbReference>
<evidence type="ECO:0000313" key="5">
    <source>
        <dbReference type="EMBL" id="WKW16176.1"/>
    </source>
</evidence>
<dbReference type="Gene3D" id="3.40.50.720">
    <property type="entry name" value="NAD(P)-binding Rossmann-like Domain"/>
    <property type="match status" value="1"/>
</dbReference>
<accession>A0AA49K234</accession>
<sequence>MSSLAGKHALVTGANRGIGAAIVRTLAAQGAQVTLMVRDRAAAERVAAEVATQTHIVTADVSDRAAVRAGCESAAAALGPVDILVNNAGTVETIPFLKTPPEVFTQMYAVHVMGAVHTAQAVLPAMLERGHGTIVNVASIAGLHGAPYVAHYVAAKHALVGLTRALAAEYRGKGITVNAVCPGYVATDLVSGSLAKISAKTGLSEAEALAAILKDAGQPRIVEAQEVADAVLHFCVGAGAAASGETFVLMGLDR</sequence>
<proteinExistence type="inferred from homology"/>
<dbReference type="InterPro" id="IPR036291">
    <property type="entry name" value="NAD(P)-bd_dom_sf"/>
</dbReference>
<accession>A0AA49JWE0</accession>
<dbReference type="KEGG" id="pspc:Strain318_002586"/>
<dbReference type="InterPro" id="IPR050259">
    <property type="entry name" value="SDR"/>
</dbReference>
<evidence type="ECO:0000256" key="1">
    <source>
        <dbReference type="ARBA" id="ARBA00006484"/>
    </source>
</evidence>
<dbReference type="PRINTS" id="PR00081">
    <property type="entry name" value="GDHRDH"/>
</dbReference>
<dbReference type="PANTHER" id="PTHR42879:SF2">
    <property type="entry name" value="3-OXOACYL-[ACYL-CARRIER-PROTEIN] REDUCTASE FABG"/>
    <property type="match status" value="1"/>
</dbReference>
<protein>
    <submittedName>
        <fullName evidence="5">SDR family NAD(P)-dependent oxidoreductase</fullName>
    </submittedName>
</protein>
<feature type="domain" description="Ketoreductase" evidence="3">
    <location>
        <begin position="7"/>
        <end position="183"/>
    </location>
</feature>
<dbReference type="AlphaFoldDB" id="A0AA49K234"/>
<reference evidence="5" key="1">
    <citation type="submission" date="2023-07" db="EMBL/GenBank/DDBJ databases">
        <authorList>
            <person name="Haufschild T."/>
            <person name="Kallscheuer N."/>
            <person name="Hammer J."/>
            <person name="Kohn T."/>
            <person name="Kabuu M."/>
            <person name="Jogler M."/>
            <person name="Wohfarth N."/>
            <person name="Heuer A."/>
            <person name="Rohde M."/>
            <person name="van Teeseling M.C.F."/>
            <person name="Jogler C."/>
        </authorList>
    </citation>
    <scope>NUCLEOTIDE SEQUENCE</scope>
    <source>
        <strain evidence="4">Strain 138</strain>
        <strain evidence="5">Strain 318</strain>
    </source>
</reference>
<dbReference type="InterPro" id="IPR002347">
    <property type="entry name" value="SDR_fam"/>
</dbReference>
<gene>
    <name evidence="4" type="ORF">Strain138_002586</name>
    <name evidence="5" type="ORF">Strain318_002586</name>
</gene>
<dbReference type="SMART" id="SM00822">
    <property type="entry name" value="PKS_KR"/>
    <property type="match status" value="1"/>
</dbReference>
<comment type="similarity">
    <text evidence="1 2">Belongs to the short-chain dehydrogenases/reductases (SDR) family.</text>
</comment>
<dbReference type="EMBL" id="CP130612">
    <property type="protein sequence ID" value="WKW13269.1"/>
    <property type="molecule type" value="Genomic_DNA"/>
</dbReference>
<dbReference type="CDD" id="cd05233">
    <property type="entry name" value="SDR_c"/>
    <property type="match status" value="1"/>
</dbReference>